<comment type="caution">
    <text evidence="2">The sequence shown here is derived from an EMBL/GenBank/DDBJ whole genome shotgun (WGS) entry which is preliminary data.</text>
</comment>
<dbReference type="RefSeq" id="WP_044344348.1">
    <property type="nucleotide sequence ID" value="NZ_JYHE01000051.1"/>
</dbReference>
<dbReference type="PATRIC" id="fig|86176.4.peg.560"/>
<evidence type="ECO:0000256" key="1">
    <source>
        <dbReference type="SAM" id="Phobius"/>
    </source>
</evidence>
<evidence type="ECO:0000313" key="3">
    <source>
        <dbReference type="Proteomes" id="UP000050455"/>
    </source>
</evidence>
<evidence type="ECO:0000313" key="2">
    <source>
        <dbReference type="EMBL" id="KPX93767.1"/>
    </source>
</evidence>
<dbReference type="InterPro" id="IPR022213">
    <property type="entry name" value="DUF3742"/>
</dbReference>
<keyword evidence="3" id="KW-1185">Reference proteome</keyword>
<accession>A0A0N8S5P5</accession>
<keyword evidence="1" id="KW-0812">Transmembrane</keyword>
<keyword evidence="1" id="KW-0472">Membrane</keyword>
<proteinExistence type="predicted"/>
<dbReference type="EMBL" id="LJQT01000080">
    <property type="protein sequence ID" value="KPX93767.1"/>
    <property type="molecule type" value="Genomic_DNA"/>
</dbReference>
<name>A0A0N8S5P5_9PSED</name>
<reference evidence="2 3" key="1">
    <citation type="submission" date="2015-09" db="EMBL/GenBank/DDBJ databases">
        <title>Genome announcement of multiple Pseudomonas syringae strains.</title>
        <authorList>
            <person name="Thakur S."/>
            <person name="Wang P.W."/>
            <person name="Gong Y."/>
            <person name="Weir B.S."/>
            <person name="Guttman D.S."/>
        </authorList>
    </citation>
    <scope>NUCLEOTIDE SEQUENCE [LARGE SCALE GENOMIC DNA]</scope>
    <source>
        <strain evidence="2 3">ICMP6289</strain>
    </source>
</reference>
<organism evidence="2 3">
    <name type="scientific">Pseudomonas meliae</name>
    <dbReference type="NCBI Taxonomy" id="86176"/>
    <lineage>
        <taxon>Bacteria</taxon>
        <taxon>Pseudomonadati</taxon>
        <taxon>Pseudomonadota</taxon>
        <taxon>Gammaproteobacteria</taxon>
        <taxon>Pseudomonadales</taxon>
        <taxon>Pseudomonadaceae</taxon>
        <taxon>Pseudomonas</taxon>
    </lineage>
</organism>
<feature type="transmembrane region" description="Helical" evidence="1">
    <location>
        <begin position="56"/>
        <end position="77"/>
    </location>
</feature>
<evidence type="ECO:0008006" key="4">
    <source>
        <dbReference type="Google" id="ProtNLM"/>
    </source>
</evidence>
<gene>
    <name evidence="2" type="ORF">ALO64_00512</name>
</gene>
<feature type="transmembrane region" description="Helical" evidence="1">
    <location>
        <begin position="31"/>
        <end position="50"/>
    </location>
</feature>
<dbReference type="Proteomes" id="UP000050455">
    <property type="component" value="Unassembled WGS sequence"/>
</dbReference>
<keyword evidence="1" id="KW-1133">Transmembrane helix</keyword>
<dbReference type="Pfam" id="PF12553">
    <property type="entry name" value="DUF3742"/>
    <property type="match status" value="1"/>
</dbReference>
<dbReference type="AlphaFoldDB" id="A0A0N8S5P5"/>
<sequence>MSTKTRISIAERLGRWLGRGWRGYERCERSVVCWMASMGMPGALAAGLPWVVRLTILALLVYIAFWLALLLVFLVFLARGYEHVDLTVPEAEWRHGHAGFGLYSSDGCRIDPHDPNDPDNT</sequence>
<protein>
    <recommendedName>
        <fullName evidence="4">DUF3742 family protein</fullName>
    </recommendedName>
</protein>